<evidence type="ECO:0000256" key="1">
    <source>
        <dbReference type="ARBA" id="ARBA00004418"/>
    </source>
</evidence>
<dbReference type="InterPro" id="IPR021140">
    <property type="entry name" value="Inh/Omp19"/>
</dbReference>
<dbReference type="PRINTS" id="PR01274">
    <property type="entry name" value="MPTASEINHBTR"/>
</dbReference>
<proteinExistence type="inferred from homology"/>
<organism evidence="8 9">
    <name type="scientific">Pseudomonas rhodesiae</name>
    <dbReference type="NCBI Taxonomy" id="76760"/>
    <lineage>
        <taxon>Bacteria</taxon>
        <taxon>Pseudomonadati</taxon>
        <taxon>Pseudomonadota</taxon>
        <taxon>Gammaproteobacteria</taxon>
        <taxon>Pseudomonadales</taxon>
        <taxon>Pseudomonadaceae</taxon>
        <taxon>Pseudomonas</taxon>
    </lineage>
</organism>
<evidence type="ECO:0000313" key="9">
    <source>
        <dbReference type="Proteomes" id="UP000645865"/>
    </source>
</evidence>
<comment type="caution">
    <text evidence="8">The sequence shown here is derived from an EMBL/GenBank/DDBJ whole genome shotgun (WGS) entry which is preliminary data.</text>
</comment>
<sequence>MQRFSLFLVACVVQATCVSAGAHAMASSLVLPSSAQLAGHWQMQQQDQVCALDLIEQANALSGDVDCVAQWLGDKPLSWSPTPDGIWLMNAEGTGITHLNRQKEGEYQAKTATGAVVRLHRKP</sequence>
<dbReference type="InterPro" id="IPR016085">
    <property type="entry name" value="Protease_inh_B-barrel_dom"/>
</dbReference>
<dbReference type="InterPro" id="IPR022815">
    <property type="entry name" value="Inh"/>
</dbReference>
<dbReference type="GO" id="GO:0042597">
    <property type="term" value="C:periplasmic space"/>
    <property type="evidence" value="ECO:0007669"/>
    <property type="project" value="UniProtKB-SubCell"/>
</dbReference>
<keyword evidence="5" id="KW-0732">Signal</keyword>
<evidence type="ECO:0000256" key="3">
    <source>
        <dbReference type="ARBA" id="ARBA00022608"/>
    </source>
</evidence>
<evidence type="ECO:0000256" key="6">
    <source>
        <dbReference type="ARBA" id="ARBA00022764"/>
    </source>
</evidence>
<dbReference type="RefSeq" id="WP_034113656.1">
    <property type="nucleotide sequence ID" value="NZ_BAAAEG010000001.1"/>
</dbReference>
<accession>A0A5C5NQX6</accession>
<evidence type="ECO:0000256" key="7">
    <source>
        <dbReference type="ARBA" id="ARBA00023215"/>
    </source>
</evidence>
<dbReference type="Proteomes" id="UP000645865">
    <property type="component" value="Unassembled WGS sequence"/>
</dbReference>
<reference evidence="8" key="1">
    <citation type="submission" date="2020-12" db="EMBL/GenBank/DDBJ databases">
        <title>Comparative genomic insights into the epidemiology and virulence of plant pathogenic Pseudomonads from Turkey.</title>
        <authorList>
            <person name="Dillon M."/>
            <person name="Ruiz-Bedoya T."/>
            <person name="Bendalovic-Torma C."/>
            <person name="Guttman K.M."/>
            <person name="Kwak H."/>
            <person name="Middleton M.A."/>
            <person name="Wang P.W."/>
            <person name="Horuz S."/>
            <person name="Aysan Y."/>
            <person name="Guttman D.S."/>
        </authorList>
    </citation>
    <scope>NUCLEOTIDE SEQUENCE</scope>
    <source>
        <strain evidence="8">S5_IA_3a</strain>
    </source>
</reference>
<keyword evidence="6" id="KW-0574">Periplasm</keyword>
<keyword evidence="4" id="KW-0646">Protease inhibitor</keyword>
<dbReference type="Pfam" id="PF02974">
    <property type="entry name" value="Inh"/>
    <property type="match status" value="1"/>
</dbReference>
<keyword evidence="3" id="KW-0483">Metalloprotease inhibitor</keyword>
<keyword evidence="7" id="KW-0481">Metalloenzyme inhibitor</keyword>
<dbReference type="EMBL" id="JAEILH010000040">
    <property type="protein sequence ID" value="MBI6626659.1"/>
    <property type="molecule type" value="Genomic_DNA"/>
</dbReference>
<gene>
    <name evidence="8" type="ORF">YA0853_23785</name>
</gene>
<dbReference type="SUPFAM" id="SSF50882">
    <property type="entry name" value="beta-Barrel protease inhibitors"/>
    <property type="match status" value="1"/>
</dbReference>
<protein>
    <submittedName>
        <fullName evidence="8">Protease inhibitor Inh/omp19 family protein</fullName>
    </submittedName>
</protein>
<dbReference type="Gene3D" id="2.40.128.10">
    <property type="match status" value="1"/>
</dbReference>
<dbReference type="AlphaFoldDB" id="A0A5C5NQX6"/>
<evidence type="ECO:0000313" key="8">
    <source>
        <dbReference type="EMBL" id="MBI6626659.1"/>
    </source>
</evidence>
<comment type="similarity">
    <text evidence="2">Belongs to the protease inhibitor I38 family.</text>
</comment>
<comment type="subcellular location">
    <subcellularLocation>
        <location evidence="1">Periplasm</location>
    </subcellularLocation>
</comment>
<name>A0A5C5NQX6_9PSED</name>
<evidence type="ECO:0000256" key="5">
    <source>
        <dbReference type="ARBA" id="ARBA00022729"/>
    </source>
</evidence>
<dbReference type="GO" id="GO:0008191">
    <property type="term" value="F:metalloendopeptidase inhibitor activity"/>
    <property type="evidence" value="ECO:0007669"/>
    <property type="project" value="InterPro"/>
</dbReference>
<evidence type="ECO:0000256" key="4">
    <source>
        <dbReference type="ARBA" id="ARBA00022690"/>
    </source>
</evidence>
<evidence type="ECO:0000256" key="2">
    <source>
        <dbReference type="ARBA" id="ARBA00006813"/>
    </source>
</evidence>
<dbReference type="OrthoDB" id="6996810at2"/>